<dbReference type="InterPro" id="IPR050469">
    <property type="entry name" value="Diguanylate_Cyclase"/>
</dbReference>
<dbReference type="InterPro" id="IPR029787">
    <property type="entry name" value="Nucleotide_cyclase"/>
</dbReference>
<evidence type="ECO:0000313" key="5">
    <source>
        <dbReference type="EMBL" id="GHG64735.1"/>
    </source>
</evidence>
<sequence length="515" mass="59249">MVQLHPDLKQQLLEAVTARKTLERTYENQFKLLAQFVLRLSLLCKGIDLELDNRLAKLRTELTKNTDLEKLLPFIEDTSNSLQLLEKKQQQDIRQVQLDLTQAGRMLQQQRGLPDQLRRDLRQLLFTVEQPTATLQAFLPQLSNLTQLYQLALKAKQQQDAPNQDEERYAHICRQITLELNNLLGELTFTGKYAIEVDQIKGSLLSQLSIENLLDACLRTISIIVNGINEERLSAESFLLKLNDALSNVQQAVEATLKDSGRIQQKLAELNQKIADQIEHLGQQTEHAESLEQLKLLVIHKINDLTLSLQEKEQLEREEREKIRLTLVGMEKRVKELEKEALSFKDRLTEQNFRSLRDALTGIPNRAAYDERLNLEFKRWKRFGTPLCVILGDVDYFKNINDNYGHSAGDKTLQVIAKALQQSIRQTDFIARYGGEEFVILMPETNLQQLAEPLNLLREKIKKIPFKFKNKSVPITISFGATQLMPGDTARQAFDRADEALYQAKKDGRDRISLK</sequence>
<reference evidence="6" key="1">
    <citation type="journal article" date="2019" name="Int. J. Syst. Evol. Microbiol.">
        <title>The Global Catalogue of Microorganisms (GCM) 10K type strain sequencing project: providing services to taxonomists for standard genome sequencing and annotation.</title>
        <authorList>
            <consortium name="The Broad Institute Genomics Platform"/>
            <consortium name="The Broad Institute Genome Sequencing Center for Infectious Disease"/>
            <person name="Wu L."/>
            <person name="Ma J."/>
        </authorList>
    </citation>
    <scope>NUCLEOTIDE SEQUENCE [LARGE SCALE GENOMIC DNA]</scope>
    <source>
        <strain evidence="6">CGMCC 1.7003</strain>
    </source>
</reference>
<accession>A0ABQ3KWC5</accession>
<dbReference type="EMBL" id="BNAO01000002">
    <property type="protein sequence ID" value="GHG64735.1"/>
    <property type="molecule type" value="Genomic_DNA"/>
</dbReference>
<organism evidence="5 6">
    <name type="scientific">Alishewanella longhuensis</name>
    <dbReference type="NCBI Taxonomy" id="1091037"/>
    <lineage>
        <taxon>Bacteria</taxon>
        <taxon>Pseudomonadati</taxon>
        <taxon>Pseudomonadota</taxon>
        <taxon>Gammaproteobacteria</taxon>
        <taxon>Alteromonadales</taxon>
        <taxon>Alteromonadaceae</taxon>
        <taxon>Alishewanella</taxon>
    </lineage>
</organism>
<name>A0ABQ3KWC5_9ALTE</name>
<dbReference type="InterPro" id="IPR000160">
    <property type="entry name" value="GGDEF_dom"/>
</dbReference>
<feature type="domain" description="GGDEF" evidence="4">
    <location>
        <begin position="385"/>
        <end position="515"/>
    </location>
</feature>
<dbReference type="PROSITE" id="PS50887">
    <property type="entry name" value="GGDEF"/>
    <property type="match status" value="1"/>
</dbReference>
<keyword evidence="3" id="KW-0175">Coiled coil</keyword>
<dbReference type="Proteomes" id="UP000659697">
    <property type="component" value="Unassembled WGS sequence"/>
</dbReference>
<evidence type="ECO:0000256" key="1">
    <source>
        <dbReference type="ARBA" id="ARBA00012528"/>
    </source>
</evidence>
<dbReference type="Pfam" id="PF00990">
    <property type="entry name" value="GGDEF"/>
    <property type="match status" value="1"/>
</dbReference>
<comment type="catalytic activity">
    <reaction evidence="2">
        <text>2 GTP = 3',3'-c-di-GMP + 2 diphosphate</text>
        <dbReference type="Rhea" id="RHEA:24898"/>
        <dbReference type="ChEBI" id="CHEBI:33019"/>
        <dbReference type="ChEBI" id="CHEBI:37565"/>
        <dbReference type="ChEBI" id="CHEBI:58805"/>
        <dbReference type="EC" id="2.7.7.65"/>
    </reaction>
</comment>
<dbReference type="EC" id="2.7.7.65" evidence="1"/>
<gene>
    <name evidence="5" type="ORF">GCM10010919_11540</name>
</gene>
<dbReference type="SMART" id="SM00267">
    <property type="entry name" value="GGDEF"/>
    <property type="match status" value="1"/>
</dbReference>
<dbReference type="PANTHER" id="PTHR45138:SF9">
    <property type="entry name" value="DIGUANYLATE CYCLASE DGCM-RELATED"/>
    <property type="match status" value="1"/>
</dbReference>
<comment type="caution">
    <text evidence="5">The sequence shown here is derived from an EMBL/GenBank/DDBJ whole genome shotgun (WGS) entry which is preliminary data.</text>
</comment>
<dbReference type="Pfam" id="PF20975">
    <property type="entry name" value="DGCcoil"/>
    <property type="match status" value="1"/>
</dbReference>
<dbReference type="InterPro" id="IPR043128">
    <property type="entry name" value="Rev_trsase/Diguanyl_cyclase"/>
</dbReference>
<proteinExistence type="predicted"/>
<dbReference type="SUPFAM" id="SSF55073">
    <property type="entry name" value="Nucleotide cyclase"/>
    <property type="match status" value="1"/>
</dbReference>
<dbReference type="PANTHER" id="PTHR45138">
    <property type="entry name" value="REGULATORY COMPONENTS OF SENSORY TRANSDUCTION SYSTEM"/>
    <property type="match status" value="1"/>
</dbReference>
<protein>
    <recommendedName>
        <fullName evidence="1">diguanylate cyclase</fullName>
        <ecNumber evidence="1">2.7.7.65</ecNumber>
    </recommendedName>
</protein>
<evidence type="ECO:0000313" key="6">
    <source>
        <dbReference type="Proteomes" id="UP000659697"/>
    </source>
</evidence>
<dbReference type="InterPro" id="IPR048516">
    <property type="entry name" value="DGCcoil"/>
</dbReference>
<feature type="coiled-coil region" evidence="3">
    <location>
        <begin position="302"/>
        <end position="347"/>
    </location>
</feature>
<keyword evidence="6" id="KW-1185">Reference proteome</keyword>
<dbReference type="CDD" id="cd01949">
    <property type="entry name" value="GGDEF"/>
    <property type="match status" value="1"/>
</dbReference>
<evidence type="ECO:0000256" key="3">
    <source>
        <dbReference type="SAM" id="Coils"/>
    </source>
</evidence>
<dbReference type="NCBIfam" id="TIGR00254">
    <property type="entry name" value="GGDEF"/>
    <property type="match status" value="1"/>
</dbReference>
<evidence type="ECO:0000256" key="2">
    <source>
        <dbReference type="ARBA" id="ARBA00034247"/>
    </source>
</evidence>
<evidence type="ECO:0000259" key="4">
    <source>
        <dbReference type="PROSITE" id="PS50887"/>
    </source>
</evidence>
<dbReference type="RefSeq" id="WP_229833445.1">
    <property type="nucleotide sequence ID" value="NZ_BNAO01000002.1"/>
</dbReference>
<dbReference type="Gene3D" id="3.30.70.270">
    <property type="match status" value="1"/>
</dbReference>